<sequence>MARLCRVYLFFVHSLTQFERSIFLTFLFIIKFDSEKCMRDTDPDLATGSQVELRRHQRFASINSKRHKFVTNRPRGKVISAPGYEPRGSGFDSRMVPWIERWEIAPIPPFQFWICQWGVPYYAHLNEQYYAHFGKRS</sequence>
<organism evidence="2">
    <name type="scientific">Timema bartmani</name>
    <dbReference type="NCBI Taxonomy" id="61472"/>
    <lineage>
        <taxon>Eukaryota</taxon>
        <taxon>Metazoa</taxon>
        <taxon>Ecdysozoa</taxon>
        <taxon>Arthropoda</taxon>
        <taxon>Hexapoda</taxon>
        <taxon>Insecta</taxon>
        <taxon>Pterygota</taxon>
        <taxon>Neoptera</taxon>
        <taxon>Polyneoptera</taxon>
        <taxon>Phasmatodea</taxon>
        <taxon>Timematodea</taxon>
        <taxon>Timematoidea</taxon>
        <taxon>Timematidae</taxon>
        <taxon>Timema</taxon>
    </lineage>
</organism>
<protein>
    <submittedName>
        <fullName evidence="2">Uncharacterized protein</fullName>
    </submittedName>
</protein>
<evidence type="ECO:0000313" key="2">
    <source>
        <dbReference type="EMBL" id="CAD7442923.1"/>
    </source>
</evidence>
<proteinExistence type="predicted"/>
<feature type="transmembrane region" description="Helical" evidence="1">
    <location>
        <begin position="7"/>
        <end position="30"/>
    </location>
</feature>
<gene>
    <name evidence="2" type="ORF">TBIB3V08_LOCUS5341</name>
</gene>
<keyword evidence="1" id="KW-0812">Transmembrane</keyword>
<dbReference type="EMBL" id="OD565911">
    <property type="protein sequence ID" value="CAD7442923.1"/>
    <property type="molecule type" value="Genomic_DNA"/>
</dbReference>
<evidence type="ECO:0000256" key="1">
    <source>
        <dbReference type="SAM" id="Phobius"/>
    </source>
</evidence>
<reference evidence="2" key="1">
    <citation type="submission" date="2020-11" db="EMBL/GenBank/DDBJ databases">
        <authorList>
            <person name="Tran Van P."/>
        </authorList>
    </citation>
    <scope>NUCLEOTIDE SEQUENCE</scope>
</reference>
<dbReference type="AlphaFoldDB" id="A0A7R9I0G9"/>
<name>A0A7R9I0G9_9NEOP</name>
<accession>A0A7R9I0G9</accession>
<keyword evidence="1" id="KW-0472">Membrane</keyword>
<keyword evidence="1" id="KW-1133">Transmembrane helix</keyword>